<feature type="chain" id="PRO_5046747336" description="Lipoprotein" evidence="3">
    <location>
        <begin position="18"/>
        <end position="91"/>
    </location>
</feature>
<evidence type="ECO:0000256" key="1">
    <source>
        <dbReference type="SAM" id="Coils"/>
    </source>
</evidence>
<sequence length="91" mass="9737">MKTWMAAVVLALAPLVACGPSEELTQAQEDVVQLRKENATLKTKLTDMESALKRVSQERDQLKVAATRAATTPAPVAAPAPSKRSPPATRK</sequence>
<feature type="coiled-coil region" evidence="1">
    <location>
        <begin position="24"/>
        <end position="65"/>
    </location>
</feature>
<proteinExistence type="predicted"/>
<gene>
    <name evidence="4" type="ORF">SYV04_40365</name>
</gene>
<name>A0ABU5HHH8_9BACT</name>
<keyword evidence="1" id="KW-0175">Coiled coil</keyword>
<organism evidence="4 5">
    <name type="scientific">Hyalangium rubrum</name>
    <dbReference type="NCBI Taxonomy" id="3103134"/>
    <lineage>
        <taxon>Bacteria</taxon>
        <taxon>Pseudomonadati</taxon>
        <taxon>Myxococcota</taxon>
        <taxon>Myxococcia</taxon>
        <taxon>Myxococcales</taxon>
        <taxon>Cystobacterineae</taxon>
        <taxon>Archangiaceae</taxon>
        <taxon>Hyalangium</taxon>
    </lineage>
</organism>
<dbReference type="RefSeq" id="WP_321551423.1">
    <property type="nucleotide sequence ID" value="NZ_JAXIVS010000022.1"/>
</dbReference>
<feature type="signal peptide" evidence="3">
    <location>
        <begin position="1"/>
        <end position="17"/>
    </location>
</feature>
<evidence type="ECO:0000256" key="2">
    <source>
        <dbReference type="SAM" id="MobiDB-lite"/>
    </source>
</evidence>
<evidence type="ECO:0000313" key="5">
    <source>
        <dbReference type="Proteomes" id="UP001291309"/>
    </source>
</evidence>
<evidence type="ECO:0000313" key="4">
    <source>
        <dbReference type="EMBL" id="MDY7232710.1"/>
    </source>
</evidence>
<dbReference type="Proteomes" id="UP001291309">
    <property type="component" value="Unassembled WGS sequence"/>
</dbReference>
<dbReference type="EMBL" id="JAXIVS010000022">
    <property type="protein sequence ID" value="MDY7232710.1"/>
    <property type="molecule type" value="Genomic_DNA"/>
</dbReference>
<keyword evidence="3" id="KW-0732">Signal</keyword>
<keyword evidence="5" id="KW-1185">Reference proteome</keyword>
<evidence type="ECO:0008006" key="6">
    <source>
        <dbReference type="Google" id="ProtNLM"/>
    </source>
</evidence>
<evidence type="ECO:0000256" key="3">
    <source>
        <dbReference type="SAM" id="SignalP"/>
    </source>
</evidence>
<reference evidence="4 5" key="1">
    <citation type="submission" date="2023-12" db="EMBL/GenBank/DDBJ databases">
        <title>the genome sequence of Hyalangium sp. s54d21.</title>
        <authorList>
            <person name="Zhang X."/>
        </authorList>
    </citation>
    <scope>NUCLEOTIDE SEQUENCE [LARGE SCALE GENOMIC DNA]</scope>
    <source>
        <strain evidence="5">s54d21</strain>
    </source>
</reference>
<feature type="region of interest" description="Disordered" evidence="2">
    <location>
        <begin position="66"/>
        <end position="91"/>
    </location>
</feature>
<accession>A0ABU5HHH8</accession>
<protein>
    <recommendedName>
        <fullName evidence="6">Lipoprotein</fullName>
    </recommendedName>
</protein>
<comment type="caution">
    <text evidence="4">The sequence shown here is derived from an EMBL/GenBank/DDBJ whole genome shotgun (WGS) entry which is preliminary data.</text>
</comment>